<evidence type="ECO:0000256" key="1">
    <source>
        <dbReference type="ARBA" id="ARBA00004196"/>
    </source>
</evidence>
<accession>A0A127A254</accession>
<organism evidence="5 6">
    <name type="scientific">Sinomonas atrocyanea</name>
    <dbReference type="NCBI Taxonomy" id="37927"/>
    <lineage>
        <taxon>Bacteria</taxon>
        <taxon>Bacillati</taxon>
        <taxon>Actinomycetota</taxon>
        <taxon>Actinomycetes</taxon>
        <taxon>Micrococcales</taxon>
        <taxon>Micrococcaceae</taxon>
        <taxon>Sinomonas</taxon>
    </lineage>
</organism>
<dbReference type="EMBL" id="CP014518">
    <property type="protein sequence ID" value="AMM33519.1"/>
    <property type="molecule type" value="Genomic_DNA"/>
</dbReference>
<dbReference type="PANTHER" id="PTHR39192:SF1">
    <property type="entry name" value="IRON UPTAKE SYSTEM COMPONENT EFEO"/>
    <property type="match status" value="1"/>
</dbReference>
<name>A0A127A254_9MICC</name>
<dbReference type="Proteomes" id="UP000070134">
    <property type="component" value="Chromosome"/>
</dbReference>
<sequence>MSDAVAAYHVYVAARLKELRAQAAGLRAQIANADLGAARATWLEAQQTWQRVGAAYGSFGDLGNAIAPGSRGLQGGAASPRFTGLRRIEYGLWHGQGPGELVPVVAKLLADLDALEAHLPETAVDPADMPLRLHEILEDSVRDHLSGLGDQGSGMALALTRADVEATQEVLATLRGLLERLRSGYPAALDQQLGSLAAAIDATKSGGTWTPYSQVPLAQRQRVNGAIGRALESLALAPALFSTDD</sequence>
<dbReference type="InterPro" id="IPR034981">
    <property type="entry name" value="Imelysin-like_EfeO/Algp7"/>
</dbReference>
<feature type="domain" description="Imelysin-like" evidence="4">
    <location>
        <begin position="4"/>
        <end position="204"/>
    </location>
</feature>
<dbReference type="Pfam" id="PF09375">
    <property type="entry name" value="Peptidase_M75"/>
    <property type="match status" value="1"/>
</dbReference>
<gene>
    <name evidence="5" type="ORF">SA2016_2854</name>
</gene>
<evidence type="ECO:0000313" key="5">
    <source>
        <dbReference type="EMBL" id="AMM33519.1"/>
    </source>
</evidence>
<protein>
    <submittedName>
        <fullName evidence="5">Iron permease</fullName>
    </submittedName>
</protein>
<dbReference type="InterPro" id="IPR018976">
    <property type="entry name" value="Imelysin-like"/>
</dbReference>
<keyword evidence="3" id="KW-0732">Signal</keyword>
<dbReference type="PATRIC" id="fig|37927.3.peg.2930"/>
<dbReference type="InterPro" id="IPR038352">
    <property type="entry name" value="Imelysin_sf"/>
</dbReference>
<dbReference type="CDD" id="cd14656">
    <property type="entry name" value="Imelysin-like_EfeO"/>
    <property type="match status" value="1"/>
</dbReference>
<comment type="subcellular location">
    <subcellularLocation>
        <location evidence="1">Cell envelope</location>
    </subcellularLocation>
</comment>
<dbReference type="GO" id="GO:0030313">
    <property type="term" value="C:cell envelope"/>
    <property type="evidence" value="ECO:0007669"/>
    <property type="project" value="UniProtKB-SubCell"/>
</dbReference>
<dbReference type="STRING" id="37927.SA2016_2854"/>
<proteinExistence type="inferred from homology"/>
<dbReference type="Gene3D" id="1.20.1420.20">
    <property type="entry name" value="M75 peptidase, HXXE motif"/>
    <property type="match status" value="1"/>
</dbReference>
<dbReference type="AlphaFoldDB" id="A0A127A254"/>
<keyword evidence="6" id="KW-1185">Reference proteome</keyword>
<comment type="similarity">
    <text evidence="2">Belongs to the EfeM/EfeO family.</text>
</comment>
<dbReference type="InterPro" id="IPR050894">
    <property type="entry name" value="EfeM/EfeO_iron_uptake"/>
</dbReference>
<evidence type="ECO:0000313" key="6">
    <source>
        <dbReference type="Proteomes" id="UP000070134"/>
    </source>
</evidence>
<evidence type="ECO:0000256" key="2">
    <source>
        <dbReference type="ARBA" id="ARBA00005989"/>
    </source>
</evidence>
<reference evidence="5 6" key="1">
    <citation type="submission" date="2016-02" db="EMBL/GenBank/DDBJ databases">
        <title>Complete genome of Sinomonas atrocyanea KCTC 3377.</title>
        <authorList>
            <person name="Kim K.M."/>
        </authorList>
    </citation>
    <scope>NUCLEOTIDE SEQUENCE [LARGE SCALE GENOMIC DNA]</scope>
    <source>
        <strain evidence="5 6">KCTC 3377</strain>
    </source>
</reference>
<dbReference type="PANTHER" id="PTHR39192">
    <property type="entry name" value="IRON UPTAKE SYSTEM COMPONENT EFEO"/>
    <property type="match status" value="1"/>
</dbReference>
<evidence type="ECO:0000259" key="4">
    <source>
        <dbReference type="Pfam" id="PF09375"/>
    </source>
</evidence>
<dbReference type="KEGG" id="satk:SA2016_2854"/>
<evidence type="ECO:0000256" key="3">
    <source>
        <dbReference type="ARBA" id="ARBA00022729"/>
    </source>
</evidence>